<evidence type="ECO:0000313" key="3">
    <source>
        <dbReference type="Proteomes" id="UP000244377"/>
    </source>
</evidence>
<sequence>MRNIEKMTRTNKQAFGEVEARKGSKRNKTVRGASNKRNWQEEV</sequence>
<proteinExistence type="predicted"/>
<evidence type="ECO:0000313" key="2">
    <source>
        <dbReference type="EMBL" id="ARB10927.1"/>
    </source>
</evidence>
<protein>
    <submittedName>
        <fullName evidence="2">Uncharacterized protein</fullName>
    </submittedName>
</protein>
<dbReference type="InterPro" id="IPR013232">
    <property type="entry name" value="Phage_T7_Gp1.1"/>
</dbReference>
<dbReference type="EMBL" id="KY744566">
    <property type="protein sequence ID" value="ARB10927.1"/>
    <property type="molecule type" value="Genomic_DNA"/>
</dbReference>
<accession>A0A2R2V0S4</accession>
<gene>
    <name evidence="2" type="ORF">POP72_011</name>
</gene>
<organism evidence="2 3">
    <name type="scientific">Pectobacterium phage POP72</name>
    <dbReference type="NCBI Taxonomy" id="1965269"/>
    <lineage>
        <taxon>Viruses</taxon>
        <taxon>Duplodnaviria</taxon>
        <taxon>Heunggongvirae</taxon>
        <taxon>Uroviricota</taxon>
        <taxon>Caudoviricetes</taxon>
        <taxon>Autographivirales</taxon>
        <taxon>Autosignataviridae</taxon>
        <taxon>Molineuxvirinae</taxon>
        <taxon>Axomammavirus</taxon>
        <taxon>Axomammavirus PP1</taxon>
    </lineage>
</organism>
<name>A0A2R2V0S4_9CAUD</name>
<dbReference type="Proteomes" id="UP000244377">
    <property type="component" value="Genome"/>
</dbReference>
<reference evidence="2 3" key="1">
    <citation type="submission" date="2017-03" db="EMBL/GenBank/DDBJ databases">
        <authorList>
            <person name="Afonso C.L."/>
            <person name="Miller P.J."/>
            <person name="Scott M.A."/>
            <person name="Spackman E."/>
            <person name="Goraichik I."/>
            <person name="Dimitrov K.M."/>
            <person name="Suarez D.L."/>
            <person name="Swayne D.E."/>
        </authorList>
    </citation>
    <scope>NUCLEOTIDE SEQUENCE [LARGE SCALE GENOMIC DNA]</scope>
</reference>
<evidence type="ECO:0000256" key="1">
    <source>
        <dbReference type="SAM" id="MobiDB-lite"/>
    </source>
</evidence>
<feature type="region of interest" description="Disordered" evidence="1">
    <location>
        <begin position="1"/>
        <end position="43"/>
    </location>
</feature>
<dbReference type="Pfam" id="PF08200">
    <property type="entry name" value="Phage_T7_1_1"/>
    <property type="match status" value="1"/>
</dbReference>